<sequence>MAFNNYAILRLNLFASPMSIPVFRYIITRTPAIMFSRVVPGRIGHAAACCIILMSAFWSIQTLSGMTWQLIKHSTGAATGQDTPAPMPPLPSKQHQGPSPEHILQSGSPTPDYSAFEKHLNYHQGQQYSPGLSHRPDLPGHTASPLNPLADFPKKVWHIDIGNQVDEEALRHTKTWQEKNPSFRQEFITGTNAETFVSKHFSDRPELLNPFLKIGSPILRADILRHLILLAEGGVYADLDVDCRRPVADWIPEQYKDKVSIVVGLEMDFPDRNYVSMASWTIYARPGNRKFEQVLLSIYDRLNKLAESHNATLATIGTDVARIVKNDVIVTTGPEAFTRAMFDGIGIDTNTQCDMRNATDLKEPLLLSDVLILPINSFGDGQLHSHSGEPGRGEVLVHHNFKGSWLPAVDKKRSLDAMETLDEQLS</sequence>
<accession>A0A014P093</accession>
<feature type="region of interest" description="Disordered" evidence="2">
    <location>
        <begin position="77"/>
        <end position="110"/>
    </location>
</feature>
<dbReference type="Proteomes" id="UP000030151">
    <property type="component" value="Unassembled WGS sequence"/>
</dbReference>
<comment type="similarity">
    <text evidence="1">Belongs to the glycosyltransferase 32 family.</text>
</comment>
<dbReference type="InterPro" id="IPR029044">
    <property type="entry name" value="Nucleotide-diphossugar_trans"/>
</dbReference>
<dbReference type="GO" id="GO:0000009">
    <property type="term" value="F:alpha-1,6-mannosyltransferase activity"/>
    <property type="evidence" value="ECO:0007669"/>
    <property type="project" value="InterPro"/>
</dbReference>
<feature type="transmembrane region" description="Helical" evidence="3">
    <location>
        <begin position="39"/>
        <end position="60"/>
    </location>
</feature>
<evidence type="ECO:0000256" key="3">
    <source>
        <dbReference type="SAM" id="Phobius"/>
    </source>
</evidence>
<dbReference type="HOGENOM" id="CLU_644181_0_0_1"/>
<dbReference type="InterPro" id="IPR039367">
    <property type="entry name" value="Och1-like"/>
</dbReference>
<dbReference type="GO" id="GO:0006487">
    <property type="term" value="P:protein N-linked glycosylation"/>
    <property type="evidence" value="ECO:0007669"/>
    <property type="project" value="TreeGrafter"/>
</dbReference>
<organism evidence="4 5">
    <name type="scientific">Metarhizium robertsii</name>
    <dbReference type="NCBI Taxonomy" id="568076"/>
    <lineage>
        <taxon>Eukaryota</taxon>
        <taxon>Fungi</taxon>
        <taxon>Dikarya</taxon>
        <taxon>Ascomycota</taxon>
        <taxon>Pezizomycotina</taxon>
        <taxon>Sordariomycetes</taxon>
        <taxon>Hypocreomycetidae</taxon>
        <taxon>Hypocreales</taxon>
        <taxon>Clavicipitaceae</taxon>
        <taxon>Metarhizium</taxon>
    </lineage>
</organism>
<dbReference type="InterPro" id="IPR007577">
    <property type="entry name" value="GlycoTrfase_DXD_sugar-bd_CS"/>
</dbReference>
<keyword evidence="3" id="KW-0812">Transmembrane</keyword>
<dbReference type="PANTHER" id="PTHR31834:SF8">
    <property type="entry name" value="TRANSFERASE, PUTATIVE (AFU_ORTHOLOGUE AFUA_6G14040)-RELATED"/>
    <property type="match status" value="1"/>
</dbReference>
<evidence type="ECO:0000313" key="5">
    <source>
        <dbReference type="Proteomes" id="UP000030151"/>
    </source>
</evidence>
<keyword evidence="3" id="KW-0472">Membrane</keyword>
<keyword evidence="4" id="KW-0808">Transferase</keyword>
<evidence type="ECO:0000256" key="2">
    <source>
        <dbReference type="SAM" id="MobiDB-lite"/>
    </source>
</evidence>
<dbReference type="Gene3D" id="3.90.550.20">
    <property type="match status" value="1"/>
</dbReference>
<reference evidence="4 5" key="1">
    <citation type="submission" date="2014-02" db="EMBL/GenBank/DDBJ databases">
        <title>The genome sequence of the entomopathogenic fungus Metarhizium robertsii ARSEF 2575.</title>
        <authorList>
            <person name="Giuliano Garisto Donzelli B."/>
            <person name="Roe B.A."/>
            <person name="Macmil S.L."/>
            <person name="Krasnoff S.B."/>
            <person name="Gibson D.M."/>
        </authorList>
    </citation>
    <scope>NUCLEOTIDE SEQUENCE [LARGE SCALE GENOMIC DNA]</scope>
    <source>
        <strain evidence="4 5">ARSEF 2575</strain>
    </source>
</reference>
<dbReference type="SUPFAM" id="SSF53448">
    <property type="entry name" value="Nucleotide-diphospho-sugar transferases"/>
    <property type="match status" value="1"/>
</dbReference>
<dbReference type="Pfam" id="PF04488">
    <property type="entry name" value="Gly_transf_sug"/>
    <property type="match status" value="1"/>
</dbReference>
<dbReference type="GO" id="GO:0000136">
    <property type="term" value="C:mannan polymerase complex"/>
    <property type="evidence" value="ECO:0007669"/>
    <property type="project" value="TreeGrafter"/>
</dbReference>
<gene>
    <name evidence="4" type="ORF">X797_012326</name>
</gene>
<evidence type="ECO:0000313" key="4">
    <source>
        <dbReference type="EMBL" id="EXU94601.1"/>
    </source>
</evidence>
<dbReference type="PANTHER" id="PTHR31834">
    <property type="entry name" value="INITIATION-SPECIFIC ALPHA-1,6-MANNOSYLTRANSFERASE"/>
    <property type="match status" value="1"/>
</dbReference>
<keyword evidence="3" id="KW-1133">Transmembrane helix</keyword>
<evidence type="ECO:0000256" key="1">
    <source>
        <dbReference type="ARBA" id="ARBA00009003"/>
    </source>
</evidence>
<dbReference type="EMBL" id="JELW01000220">
    <property type="protein sequence ID" value="EXU94601.1"/>
    <property type="molecule type" value="Genomic_DNA"/>
</dbReference>
<dbReference type="AlphaFoldDB" id="A0A014P093"/>
<name>A0A014P093_9HYPO</name>
<protein>
    <submittedName>
        <fullName evidence="4">Glycosyl transferase sugar-binding region (DXD) protein</fullName>
    </submittedName>
</protein>
<comment type="caution">
    <text evidence="4">The sequence shown here is derived from an EMBL/GenBank/DDBJ whole genome shotgun (WGS) entry which is preliminary data.</text>
</comment>
<proteinExistence type="inferred from homology"/>